<evidence type="ECO:0000256" key="5">
    <source>
        <dbReference type="ARBA" id="ARBA00023172"/>
    </source>
</evidence>
<organism evidence="8">
    <name type="scientific">Magnetospirillum gryphiswaldense</name>
    <dbReference type="NCBI Taxonomy" id="55518"/>
    <lineage>
        <taxon>Bacteria</taxon>
        <taxon>Pseudomonadati</taxon>
        <taxon>Pseudomonadota</taxon>
        <taxon>Alphaproteobacteria</taxon>
        <taxon>Rhodospirillales</taxon>
        <taxon>Rhodospirillaceae</taxon>
        <taxon>Magnetospirillum</taxon>
    </lineage>
</organism>
<dbReference type="GO" id="GO:0006313">
    <property type="term" value="P:DNA transposition"/>
    <property type="evidence" value="ECO:0007669"/>
    <property type="project" value="InterPro"/>
</dbReference>
<keyword evidence="5" id="KW-0233">DNA recombination</keyword>
<dbReference type="Pfam" id="PF05598">
    <property type="entry name" value="DUF772"/>
    <property type="match status" value="1"/>
</dbReference>
<evidence type="ECO:0000259" key="6">
    <source>
        <dbReference type="Pfam" id="PF01609"/>
    </source>
</evidence>
<evidence type="ECO:0000256" key="4">
    <source>
        <dbReference type="ARBA" id="ARBA00023125"/>
    </source>
</evidence>
<dbReference type="GO" id="GO:0003677">
    <property type="term" value="F:DNA binding"/>
    <property type="evidence" value="ECO:0007669"/>
    <property type="project" value="UniProtKB-KW"/>
</dbReference>
<comment type="similarity">
    <text evidence="2">Belongs to the transposase 11 family.</text>
</comment>
<dbReference type="EMBL" id="CU459003">
    <property type="protein sequence ID" value="CAM75860.1"/>
    <property type="molecule type" value="Genomic_DNA"/>
</dbReference>
<dbReference type="RefSeq" id="WP_106001514.1">
    <property type="nucleotide sequence ID" value="NZ_CP027527.1"/>
</dbReference>
<dbReference type="GO" id="GO:0004803">
    <property type="term" value="F:transposase activity"/>
    <property type="evidence" value="ECO:0007669"/>
    <property type="project" value="InterPro"/>
</dbReference>
<evidence type="ECO:0000256" key="2">
    <source>
        <dbReference type="ARBA" id="ARBA00010075"/>
    </source>
</evidence>
<dbReference type="AlphaFoldDB" id="A4TZ03"/>
<protein>
    <submittedName>
        <fullName evidence="8">Transposase, IS4</fullName>
    </submittedName>
</protein>
<evidence type="ECO:0000256" key="3">
    <source>
        <dbReference type="ARBA" id="ARBA00022578"/>
    </source>
</evidence>
<dbReference type="InterPro" id="IPR002559">
    <property type="entry name" value="Transposase_11"/>
</dbReference>
<keyword evidence="3" id="KW-0815">Transposition</keyword>
<feature type="domain" description="Transposase InsH N-terminal" evidence="7">
    <location>
        <begin position="16"/>
        <end position="111"/>
    </location>
</feature>
<comment type="function">
    <text evidence="1">Involved in the transposition of the insertion sequence IS5.</text>
</comment>
<dbReference type="InterPro" id="IPR008490">
    <property type="entry name" value="Transposase_InsH_N"/>
</dbReference>
<dbReference type="PANTHER" id="PTHR35604">
    <property type="entry name" value="TRANSPOSASE INSH FOR INSERTION SEQUENCE ELEMENT IS5A-RELATED"/>
    <property type="match status" value="1"/>
</dbReference>
<sequence>MKAPGFFDIEECLAGLSKKGDVLEHLSRTIDFELFRADLERAVPRSNGAKGGRPPFDHVLMFKVLILQAMNGLGDEAAEYFMRDRLTWKRFLGLGIADPVPDANTIWTFREHLTKASAIKGLFERFDAALREAGYLAMSGQLLDATIVAAPKQRNTDGEKAAIKAGTIPDGWQEKPAKLRQKDRDARWTVKYSKAKPREDGQPQVDLAVPSFGYKNHVSADRAHGLIRKWLVTDAAAHDGARLPDLLDKTNTASGVWADTAYRSEKNETFMVKNGFVSQVHRKKPKGKPMPDRTRKANALKSMVRSKIEHIFAHQKGPMAAIVRTIGKARAETKIGMINLAYNMRRFMWLERKRVPA</sequence>
<accession>A4TZ03</accession>
<proteinExistence type="inferred from homology"/>
<dbReference type="PANTHER" id="PTHR35604:SF2">
    <property type="entry name" value="TRANSPOSASE INSH FOR INSERTION SEQUENCE ELEMENT IS5A-RELATED"/>
    <property type="match status" value="1"/>
</dbReference>
<reference evidence="8" key="1">
    <citation type="journal article" date="2007" name="J. Bacteriol.">
        <title>Comparative genome analysis of four magnetotactic bacteria reveals a complex set of group-specific genes implicated in magnetosome biomineralization and function.</title>
        <authorList>
            <person name="Richter M."/>
            <person name="Kube M."/>
            <person name="Bazylinski D.A."/>
            <person name="Lombardot T."/>
            <person name="Gloeckner F.O."/>
            <person name="Reinhardt R."/>
            <person name="Schueler D."/>
        </authorList>
    </citation>
    <scope>NUCLEOTIDE SEQUENCE</scope>
    <source>
        <strain evidence="8">MSR-1</strain>
    </source>
</reference>
<gene>
    <name evidence="8" type="ORF">MGR_1517</name>
</gene>
<evidence type="ECO:0000256" key="1">
    <source>
        <dbReference type="ARBA" id="ARBA00003544"/>
    </source>
</evidence>
<evidence type="ECO:0000313" key="8">
    <source>
        <dbReference type="EMBL" id="CAM75860.1"/>
    </source>
</evidence>
<name>A4TZ03_9PROT</name>
<dbReference type="Pfam" id="PF01609">
    <property type="entry name" value="DDE_Tnp_1"/>
    <property type="match status" value="1"/>
</dbReference>
<dbReference type="InterPro" id="IPR047959">
    <property type="entry name" value="Transpos_IS5"/>
</dbReference>
<keyword evidence="4" id="KW-0238">DNA-binding</keyword>
<evidence type="ECO:0000259" key="7">
    <source>
        <dbReference type="Pfam" id="PF05598"/>
    </source>
</evidence>
<feature type="domain" description="Transposase IS4-like" evidence="6">
    <location>
        <begin position="141"/>
        <end position="344"/>
    </location>
</feature>
<dbReference type="NCBIfam" id="NF033581">
    <property type="entry name" value="transpos_IS5_4"/>
    <property type="match status" value="1"/>
</dbReference>